<dbReference type="GO" id="GO:0045324">
    <property type="term" value="P:late endosome to vacuole transport"/>
    <property type="evidence" value="ECO:0000318"/>
    <property type="project" value="GO_Central"/>
</dbReference>
<keyword evidence="4" id="KW-1185">Reference proteome</keyword>
<dbReference type="GO" id="GO:0000815">
    <property type="term" value="C:ESCRT III complex"/>
    <property type="evidence" value="ECO:0000318"/>
    <property type="project" value="GO_Central"/>
</dbReference>
<dbReference type="Proteomes" id="UP000001542">
    <property type="component" value="Unassembled WGS sequence"/>
</dbReference>
<protein>
    <submittedName>
        <fullName evidence="3">SNF7 family protein</fullName>
    </submittedName>
</protein>
<organism evidence="3 4">
    <name type="scientific">Trichomonas vaginalis (strain ATCC PRA-98 / G3)</name>
    <dbReference type="NCBI Taxonomy" id="412133"/>
    <lineage>
        <taxon>Eukaryota</taxon>
        <taxon>Metamonada</taxon>
        <taxon>Parabasalia</taxon>
        <taxon>Trichomonadida</taxon>
        <taxon>Trichomonadidae</taxon>
        <taxon>Trichomonas</taxon>
    </lineage>
</organism>
<dbReference type="Pfam" id="PF03357">
    <property type="entry name" value="Snf7"/>
    <property type="match status" value="1"/>
</dbReference>
<feature type="compositionally biased region" description="Polar residues" evidence="2">
    <location>
        <begin position="172"/>
        <end position="184"/>
    </location>
</feature>
<dbReference type="PANTHER" id="PTHR10476">
    <property type="entry name" value="CHARGED MULTIVESICULAR BODY PROTEIN"/>
    <property type="match status" value="1"/>
</dbReference>
<dbReference type="VEuPathDB" id="TrichDB:TVAGG3_0747450"/>
<feature type="coiled-coil region" evidence="1">
    <location>
        <begin position="6"/>
        <end position="40"/>
    </location>
</feature>
<dbReference type="AlphaFoldDB" id="A2FNI3"/>
<dbReference type="STRING" id="5722.A2FNI3"/>
<name>A2FNI3_TRIV3</name>
<dbReference type="KEGG" id="tva:4751241"/>
<dbReference type="GO" id="GO:0015031">
    <property type="term" value="P:protein transport"/>
    <property type="evidence" value="ECO:0000318"/>
    <property type="project" value="GO_Central"/>
</dbReference>
<dbReference type="GO" id="GO:0032509">
    <property type="term" value="P:endosome transport via multivesicular body sorting pathway"/>
    <property type="evidence" value="ECO:0000318"/>
    <property type="project" value="GO_Central"/>
</dbReference>
<dbReference type="Gene3D" id="6.10.140.1230">
    <property type="match status" value="1"/>
</dbReference>
<accession>A2FNI3</accession>
<dbReference type="VEuPathDB" id="TrichDB:TVAG_011650"/>
<dbReference type="OrthoDB" id="10266568at2759"/>
<proteinExistence type="predicted"/>
<keyword evidence="1" id="KW-0175">Coiled coil</keyword>
<dbReference type="GO" id="GO:0005771">
    <property type="term" value="C:multivesicular body"/>
    <property type="evidence" value="ECO:0000318"/>
    <property type="project" value="GO_Central"/>
</dbReference>
<evidence type="ECO:0000313" key="3">
    <source>
        <dbReference type="EMBL" id="EAX93521.1"/>
    </source>
</evidence>
<reference evidence="3" key="2">
    <citation type="journal article" date="2007" name="Science">
        <title>Draft genome sequence of the sexually transmitted pathogen Trichomonas vaginalis.</title>
        <authorList>
            <person name="Carlton J.M."/>
            <person name="Hirt R.P."/>
            <person name="Silva J.C."/>
            <person name="Delcher A.L."/>
            <person name="Schatz M."/>
            <person name="Zhao Q."/>
            <person name="Wortman J.R."/>
            <person name="Bidwell S.L."/>
            <person name="Alsmark U.C.M."/>
            <person name="Besteiro S."/>
            <person name="Sicheritz-Ponten T."/>
            <person name="Noel C.J."/>
            <person name="Dacks J.B."/>
            <person name="Foster P.G."/>
            <person name="Simillion C."/>
            <person name="Van de Peer Y."/>
            <person name="Miranda-Saavedra D."/>
            <person name="Barton G.J."/>
            <person name="Westrop G.D."/>
            <person name="Mueller S."/>
            <person name="Dessi D."/>
            <person name="Fiori P.L."/>
            <person name="Ren Q."/>
            <person name="Paulsen I."/>
            <person name="Zhang H."/>
            <person name="Bastida-Corcuera F.D."/>
            <person name="Simoes-Barbosa A."/>
            <person name="Brown M.T."/>
            <person name="Hayes R.D."/>
            <person name="Mukherjee M."/>
            <person name="Okumura C.Y."/>
            <person name="Schneider R."/>
            <person name="Smith A.J."/>
            <person name="Vanacova S."/>
            <person name="Villalvazo M."/>
            <person name="Haas B.J."/>
            <person name="Pertea M."/>
            <person name="Feldblyum T.V."/>
            <person name="Utterback T.R."/>
            <person name="Shu C.L."/>
            <person name="Osoegawa K."/>
            <person name="de Jong P.J."/>
            <person name="Hrdy I."/>
            <person name="Horvathova L."/>
            <person name="Zubacova Z."/>
            <person name="Dolezal P."/>
            <person name="Malik S.B."/>
            <person name="Logsdon J.M. Jr."/>
            <person name="Henze K."/>
            <person name="Gupta A."/>
            <person name="Wang C.C."/>
            <person name="Dunne R.L."/>
            <person name="Upcroft J.A."/>
            <person name="Upcroft P."/>
            <person name="White O."/>
            <person name="Salzberg S.L."/>
            <person name="Tang P."/>
            <person name="Chiu C.-H."/>
            <person name="Lee Y.-S."/>
            <person name="Embley T.M."/>
            <person name="Coombs G.H."/>
            <person name="Mottram J.C."/>
            <person name="Tachezy J."/>
            <person name="Fraser-Liggett C.M."/>
            <person name="Johnson P.J."/>
        </authorList>
    </citation>
    <scope>NUCLEOTIDE SEQUENCE [LARGE SCALE GENOMIC DNA]</scope>
    <source>
        <strain evidence="3">G3</strain>
    </source>
</reference>
<feature type="region of interest" description="Disordered" evidence="2">
    <location>
        <begin position="164"/>
        <end position="184"/>
    </location>
</feature>
<evidence type="ECO:0000313" key="4">
    <source>
        <dbReference type="Proteomes" id="UP000001542"/>
    </source>
</evidence>
<sequence length="184" mass="20199">MMDKTSMRMKLEGKSLENEAKRLLKEAQKEKMKAKQAQKKGQIASARLFATNAVRYEKQAQQLLQSSATTNGYAVDVRNGAVAAQMFQNMNKATSGIEAHMKKIDVQKVSATRTKMNGLKESISTANTLLNGEDDLELVDGAEGLLEQLEMENMADVDLNLEAIPSGVPGSGYQQSGMNKRQNE</sequence>
<reference evidence="3" key="1">
    <citation type="submission" date="2006-10" db="EMBL/GenBank/DDBJ databases">
        <authorList>
            <person name="Amadeo P."/>
            <person name="Zhao Q."/>
            <person name="Wortman J."/>
            <person name="Fraser-Liggett C."/>
            <person name="Carlton J."/>
        </authorList>
    </citation>
    <scope>NUCLEOTIDE SEQUENCE</scope>
    <source>
        <strain evidence="3">G3</strain>
    </source>
</reference>
<dbReference type="EMBL" id="DS113907">
    <property type="protein sequence ID" value="EAX93521.1"/>
    <property type="molecule type" value="Genomic_DNA"/>
</dbReference>
<dbReference type="InParanoid" id="A2FNI3"/>
<gene>
    <name evidence="3" type="ORF">TVAG_011650</name>
</gene>
<dbReference type="SMR" id="A2FNI3"/>
<evidence type="ECO:0000256" key="1">
    <source>
        <dbReference type="SAM" id="Coils"/>
    </source>
</evidence>
<dbReference type="FunCoup" id="A2FNI3">
    <property type="interactions" value="478"/>
</dbReference>
<evidence type="ECO:0000256" key="2">
    <source>
        <dbReference type="SAM" id="MobiDB-lite"/>
    </source>
</evidence>
<dbReference type="InterPro" id="IPR005024">
    <property type="entry name" value="Snf7_fam"/>
</dbReference>
<dbReference type="RefSeq" id="XP_001306451.1">
    <property type="nucleotide sequence ID" value="XM_001306450.1"/>
</dbReference>